<protein>
    <submittedName>
        <fullName evidence="8">Peptidase</fullName>
    </submittedName>
</protein>
<keyword evidence="9" id="KW-1185">Reference proteome</keyword>
<dbReference type="NCBIfam" id="TIGR02289">
    <property type="entry name" value="M3_not_pepF"/>
    <property type="match status" value="1"/>
</dbReference>
<evidence type="ECO:0000256" key="2">
    <source>
        <dbReference type="ARBA" id="ARBA00022723"/>
    </source>
</evidence>
<evidence type="ECO:0000256" key="3">
    <source>
        <dbReference type="ARBA" id="ARBA00022801"/>
    </source>
</evidence>
<dbReference type="KEGG" id="pmic:NW74_02870"/>
<keyword evidence="4 6" id="KW-0862">Zinc</keyword>
<name>A0A0B4S130_9FIRM</name>
<evidence type="ECO:0000256" key="5">
    <source>
        <dbReference type="ARBA" id="ARBA00023049"/>
    </source>
</evidence>
<dbReference type="RefSeq" id="WP_041953748.1">
    <property type="nucleotide sequence ID" value="NZ_CP009761.1"/>
</dbReference>
<evidence type="ECO:0000256" key="4">
    <source>
        <dbReference type="ARBA" id="ARBA00022833"/>
    </source>
</evidence>
<dbReference type="GO" id="GO:0006508">
    <property type="term" value="P:proteolysis"/>
    <property type="evidence" value="ECO:0007669"/>
    <property type="project" value="UniProtKB-KW"/>
</dbReference>
<comment type="cofactor">
    <cofactor evidence="6">
        <name>Zn(2+)</name>
        <dbReference type="ChEBI" id="CHEBI:29105"/>
    </cofactor>
    <text evidence="6">Binds 1 zinc ion.</text>
</comment>
<organism evidence="8 9">
    <name type="scientific">Parvimonas micra</name>
    <dbReference type="NCBI Taxonomy" id="33033"/>
    <lineage>
        <taxon>Bacteria</taxon>
        <taxon>Bacillati</taxon>
        <taxon>Bacillota</taxon>
        <taxon>Tissierellia</taxon>
        <taxon>Tissierellales</taxon>
        <taxon>Peptoniphilaceae</taxon>
        <taxon>Parvimonas</taxon>
    </lineage>
</organism>
<dbReference type="MEROPS" id="M03.010"/>
<dbReference type="InterPro" id="IPR001567">
    <property type="entry name" value="Pept_M3A_M3B_dom"/>
</dbReference>
<comment type="similarity">
    <text evidence="6">Belongs to the peptidase M3 family.</text>
</comment>
<dbReference type="CDD" id="cd09606">
    <property type="entry name" value="M3B_PepF"/>
    <property type="match status" value="1"/>
</dbReference>
<evidence type="ECO:0000313" key="8">
    <source>
        <dbReference type="EMBL" id="AIZ36351.1"/>
    </source>
</evidence>
<sequence>MTKDNLDLKFGDYKYIRPDFEKLRTDIRALTQRLVNAKTAEEAIETYNELDELNSNADSMIALAHVKNSIDTKDEFYDKEMQFIQENSPKIEEVLVEYIREFVNSKFRKELEEKFGVYLFQKYENYLLTFNPSIMDDLVEEAKVVMEYQKLLSSCSKEWNGEQLNLTQLAKYSQDSDADIRRKATNLISEIYEEQTEKLDEIYDKVVKIRDRMAKKLGYKNFIELGYKKMGRVDYNAKDVESYRKQIVETIVPLCNKLREEQRKRIGLDKLTFYDEPIFFKSGNPAPHGEKDWMLERAEKMYSELSPETKEFFNFMKTKDLFDLDAKSTKAAGGYCTYLRNWRSPFIFANFNGTTHDVEVLTHEAGHAFQVFSSRDYIPEYTWPGMESAEIHSMSMEFFTWPWMDLFFEEEADKFRYKHITHCLMFLPYGALVDEFQHVVYENPELSPKERREKYRELEKKYLPHRDYDGIKVLEEGGFWFRQRHIYQMPFYYIDYTLAQVCAFQFWNKDRKDHKTAFADYLRLCKTGGTKPFLQLLEVAKLENPFIYGTIKKAVEPIEEYLNSVDASKF</sequence>
<dbReference type="AlphaFoldDB" id="A0A0B4S130"/>
<accession>A0A0B4S130</accession>
<evidence type="ECO:0000256" key="6">
    <source>
        <dbReference type="RuleBase" id="RU003435"/>
    </source>
</evidence>
<gene>
    <name evidence="8" type="ORF">NW74_02870</name>
</gene>
<dbReference type="Pfam" id="PF01432">
    <property type="entry name" value="Peptidase_M3"/>
    <property type="match status" value="2"/>
</dbReference>
<feature type="domain" description="Peptidase M3A/M3B catalytic" evidence="7">
    <location>
        <begin position="321"/>
        <end position="546"/>
    </location>
</feature>
<evidence type="ECO:0000256" key="1">
    <source>
        <dbReference type="ARBA" id="ARBA00022670"/>
    </source>
</evidence>
<dbReference type="GO" id="GO:0004222">
    <property type="term" value="F:metalloendopeptidase activity"/>
    <property type="evidence" value="ECO:0007669"/>
    <property type="project" value="InterPro"/>
</dbReference>
<dbReference type="Proteomes" id="UP000031386">
    <property type="component" value="Chromosome"/>
</dbReference>
<keyword evidence="3 6" id="KW-0378">Hydrolase</keyword>
<dbReference type="EMBL" id="CP009761">
    <property type="protein sequence ID" value="AIZ36351.1"/>
    <property type="molecule type" value="Genomic_DNA"/>
</dbReference>
<dbReference type="GO" id="GO:0046872">
    <property type="term" value="F:metal ion binding"/>
    <property type="evidence" value="ECO:0007669"/>
    <property type="project" value="UniProtKB-UniRule"/>
</dbReference>
<keyword evidence="1 6" id="KW-0645">Protease</keyword>
<dbReference type="OrthoDB" id="9762795at2"/>
<feature type="domain" description="Peptidase M3A/M3B catalytic" evidence="7">
    <location>
        <begin position="173"/>
        <end position="276"/>
    </location>
</feature>
<dbReference type="InterPro" id="IPR011976">
    <property type="entry name" value="Pept_M3B_oligopep-rel"/>
</dbReference>
<evidence type="ECO:0000313" key="9">
    <source>
        <dbReference type="Proteomes" id="UP000031386"/>
    </source>
</evidence>
<keyword evidence="2 6" id="KW-0479">Metal-binding</keyword>
<dbReference type="SUPFAM" id="SSF55486">
    <property type="entry name" value="Metalloproteases ('zincins'), catalytic domain"/>
    <property type="match status" value="1"/>
</dbReference>
<proteinExistence type="inferred from homology"/>
<keyword evidence="5 6" id="KW-0482">Metalloprotease</keyword>
<reference evidence="8 9" key="1">
    <citation type="submission" date="2014-10" db="EMBL/GenBank/DDBJ databases">
        <title>Complete genome sequence of Parvimonas micra KCOM 1535 (= ChDC B708).</title>
        <authorList>
            <person name="Kook J.-K."/>
            <person name="Park S.-N."/>
            <person name="Lim Y.K."/>
            <person name="Roh H."/>
        </authorList>
    </citation>
    <scope>NUCLEOTIDE SEQUENCE [LARGE SCALE GENOMIC DNA]</scope>
    <source>
        <strain evidence="9">KCOM 1535 / ChDC B708</strain>
    </source>
</reference>
<dbReference type="Gene3D" id="1.10.1370.30">
    <property type="match status" value="1"/>
</dbReference>
<evidence type="ECO:0000259" key="7">
    <source>
        <dbReference type="Pfam" id="PF01432"/>
    </source>
</evidence>